<dbReference type="GO" id="GO:0004315">
    <property type="term" value="F:3-oxoacyl-[acyl-carrier-protein] synthase activity"/>
    <property type="evidence" value="ECO:0007669"/>
    <property type="project" value="InterPro"/>
</dbReference>
<dbReference type="Pfam" id="PF08659">
    <property type="entry name" value="KR"/>
    <property type="match status" value="1"/>
</dbReference>
<dbReference type="Pfam" id="PF02801">
    <property type="entry name" value="Ketoacyl-synt_C"/>
    <property type="match status" value="1"/>
</dbReference>
<evidence type="ECO:0000259" key="5">
    <source>
        <dbReference type="PROSITE" id="PS50075"/>
    </source>
</evidence>
<name>A0AAX1K1T1_STRMG</name>
<dbReference type="InterPro" id="IPR009081">
    <property type="entry name" value="PP-bd_ACP"/>
</dbReference>
<dbReference type="InterPro" id="IPR057326">
    <property type="entry name" value="KR_dom"/>
</dbReference>
<evidence type="ECO:0000256" key="2">
    <source>
        <dbReference type="ARBA" id="ARBA00022553"/>
    </source>
</evidence>
<dbReference type="InterPro" id="IPR018201">
    <property type="entry name" value="Ketoacyl_synth_AS"/>
</dbReference>
<dbReference type="InterPro" id="IPR016039">
    <property type="entry name" value="Thiolase-like"/>
</dbReference>
<dbReference type="SUPFAM" id="SSF47336">
    <property type="entry name" value="ACP-like"/>
    <property type="match status" value="1"/>
</dbReference>
<dbReference type="GO" id="GO:0005886">
    <property type="term" value="C:plasma membrane"/>
    <property type="evidence" value="ECO:0007669"/>
    <property type="project" value="TreeGrafter"/>
</dbReference>
<evidence type="ECO:0000256" key="1">
    <source>
        <dbReference type="ARBA" id="ARBA00022450"/>
    </source>
</evidence>
<accession>A0AAX1K1T1</accession>
<dbReference type="InterPro" id="IPR036736">
    <property type="entry name" value="ACP-like_sf"/>
</dbReference>
<dbReference type="SMART" id="SM00822">
    <property type="entry name" value="PKS_KR"/>
    <property type="match status" value="1"/>
</dbReference>
<evidence type="ECO:0000313" key="9">
    <source>
        <dbReference type="Proteomes" id="UP000595884"/>
    </source>
</evidence>
<dbReference type="InterPro" id="IPR049552">
    <property type="entry name" value="PKS_DH_N"/>
</dbReference>
<evidence type="ECO:0000313" key="8">
    <source>
        <dbReference type="EMBL" id="QQL47079.1"/>
    </source>
</evidence>
<dbReference type="InterPro" id="IPR050091">
    <property type="entry name" value="PKS_NRPS_Biosynth_Enz"/>
</dbReference>
<dbReference type="SUPFAM" id="SSF51735">
    <property type="entry name" value="NAD(P)-binding Rossmann-fold domains"/>
    <property type="match status" value="2"/>
</dbReference>
<feature type="active site" description="Proton acceptor; for dehydratase activity" evidence="4">
    <location>
        <position position="645"/>
    </location>
</feature>
<dbReference type="InterPro" id="IPR014030">
    <property type="entry name" value="Ketoacyl_synth_N"/>
</dbReference>
<dbReference type="GO" id="GO:0006633">
    <property type="term" value="P:fatty acid biosynthetic process"/>
    <property type="evidence" value="ECO:0007669"/>
    <property type="project" value="InterPro"/>
</dbReference>
<feature type="domain" description="PKS/mFAS DH" evidence="7">
    <location>
        <begin position="614"/>
        <end position="910"/>
    </location>
</feature>
<dbReference type="InterPro" id="IPR020841">
    <property type="entry name" value="PKS_Beta-ketoAc_synthase_dom"/>
</dbReference>
<dbReference type="PROSITE" id="PS52004">
    <property type="entry name" value="KS3_2"/>
    <property type="match status" value="1"/>
</dbReference>
<dbReference type="Gene3D" id="1.10.1200.10">
    <property type="entry name" value="ACP-like"/>
    <property type="match status" value="1"/>
</dbReference>
<dbReference type="GO" id="GO:0005737">
    <property type="term" value="C:cytoplasm"/>
    <property type="evidence" value="ECO:0007669"/>
    <property type="project" value="TreeGrafter"/>
</dbReference>
<dbReference type="PANTHER" id="PTHR43775">
    <property type="entry name" value="FATTY ACID SYNTHASE"/>
    <property type="match status" value="1"/>
</dbReference>
<dbReference type="Pfam" id="PF00550">
    <property type="entry name" value="PP-binding"/>
    <property type="match status" value="1"/>
</dbReference>
<keyword evidence="3" id="KW-0808">Transferase</keyword>
<reference evidence="9" key="1">
    <citation type="submission" date="2020-12" db="EMBL/GenBank/DDBJ databases">
        <authorList>
            <person name="Wen Z.T."/>
        </authorList>
    </citation>
    <scope>NUCLEOTIDE SEQUENCE [LARGE SCALE GENOMIC DNA]</scope>
    <source>
        <strain evidence="9">27-3</strain>
    </source>
</reference>
<proteinExistence type="predicted"/>
<dbReference type="PROSITE" id="PS52019">
    <property type="entry name" value="PKS_MFAS_DH"/>
    <property type="match status" value="1"/>
</dbReference>
<dbReference type="PROSITE" id="PS50075">
    <property type="entry name" value="CARRIER"/>
    <property type="match status" value="1"/>
</dbReference>
<dbReference type="Pfam" id="PF14765">
    <property type="entry name" value="PS-DH"/>
    <property type="match status" value="1"/>
</dbReference>
<dbReference type="InterPro" id="IPR013968">
    <property type="entry name" value="PKS_KR"/>
</dbReference>
<feature type="region of interest" description="C-terminal hotdog fold" evidence="4">
    <location>
        <begin position="768"/>
        <end position="910"/>
    </location>
</feature>
<sequence>MQIDALFESFENQKEEIAIIGIDCTFGAYSGLSEVLELIKGNKTAFSEIPERRKQLADLSYQTRKKNYTPIAYMEYIDSFDYEFFNIPKLEARLMDPRQRLFLQSSWRAIEDSGYSVLDIQQTNMGVFLGLANDGGNDYFQLIKSYEPEMVGIATAGNIQSMIASRISYLLNLSGPALVVDTACSSSMVALHTACQSILNGDCDSAIVGGVNLKVLPKVDEENLVNIGNTSKDYQVRTFDDQASGTNSGEGVAAIVVKKLSEAVQDHDHIYAVIKSSAINQDGKSNGITAPNGAAQEAVISKAWEAAGVQSEDFSFLEAHGTGTKLGDPIEFEALSNVSRRYSSQKNFLPISAFKSNIGHLDSLSGLAGIVKAVLCIKNHLIPAGRNFVSPNSSIDFLNSPLYVNTKVKAYEGNQEMIAGISSFGLSGTNTHVVLEGYKSDEVPNSKSLESYPFIFSAISEESLIHYLNKFKKFVEKTELTLSDLSYTLNSSRRQCKYRISFTADNLDVLNQKLNLILNRGLNQFEEEGIFYGRINNIKGSLTEYLNEFKYLATQVDKSWTPLQIAKEFGQCNYLDFKAYYSNTDYKKESIPVYDFLESHLWVDMPLLQDEFSHPIIGREVQRTDKEIVYRNTLSKDSHWILAEHQIKGVSVVPGTAYVDAAFVVGRQEFKDLSSFSVEKVNFYSLLEITGVQLKEVESHFAKTEVGFRVTIFSRNKGDKNWQKNIELNLRVSDNSVPKHYHIPELIQTMKKKYILTKGDYDIGVGSSNSLFEEEVFNEERARKSIIKLGKHWDTSLEAYSRPDAVLCRLGLSGALQFECTQHLFHPSLMDCAVNSGTFMNGRGFYLPYYYKNIQLFRAIPNEFYVYIHLKDTPSKELQKFDIQAISIEGEVICEISDYIVKRVNEETNNLYTIDWELTNLSQTASLENISYLILGDSDSQLVTRLAELSHSVTLIEDSHDFEKMKKKMENWLGSPGNHHVILSFGVSQSLKDIKNFYQAIQLIAQLRLKANKFRLSIIIRRGDLVNEDQSRVNAYENMKSGMGKVLAKEVFSNNIQLIDIDEETDLKLLTDELSGQEGAYYVAFRGNKRYQQILRPLETPQKSYKIKKGVYLITGGLGGIGQQIVKSLVSSGSIIISVGKRSAETRIGLITEFKRLANKENSEFIYYQVDVTKKSEVRDVLKEIKNLYGDLTGVFHAAGVAVGGYIHSLSYQQYLKDVSVKVEGANNLYEFTQSSQLDFFVNFSSVNSLIGAIGQVDYVSANAYLDVFPYTCKKNGRVSTTKYLTINWSGWLQTGLTEGERERHDKGFKDLIPEQAIYEMYLAMSTDKKRIVIGEIDPKSSKAFSRMKGISISADILAKMKKSDRTHLLVEGSSANDLGEKGSNSKNQEEVEKKVKEVWEKIFDFDVIDRNSKFSELGGDSILAAYLLKELDKYFPDVLDISDIYSYPTVSSIANYIWSVIHKNTENEEQEDKKSPQVEFTNWDTLLESLQSGTIKVDDIRNTRRD</sequence>
<dbReference type="CDD" id="cd00833">
    <property type="entry name" value="PKS"/>
    <property type="match status" value="1"/>
</dbReference>
<feature type="domain" description="Carrier" evidence="5">
    <location>
        <begin position="1387"/>
        <end position="1462"/>
    </location>
</feature>
<dbReference type="EMBL" id="CP066294">
    <property type="protein sequence ID" value="QQL47079.1"/>
    <property type="molecule type" value="Genomic_DNA"/>
</dbReference>
<dbReference type="RefSeq" id="WP_192072032.1">
    <property type="nucleotide sequence ID" value="NZ_CP066294.2"/>
</dbReference>
<dbReference type="GO" id="GO:0004312">
    <property type="term" value="F:fatty acid synthase activity"/>
    <property type="evidence" value="ECO:0007669"/>
    <property type="project" value="TreeGrafter"/>
</dbReference>
<dbReference type="Gene3D" id="3.40.50.720">
    <property type="entry name" value="NAD(P)-binding Rossmann-like Domain"/>
    <property type="match status" value="1"/>
</dbReference>
<dbReference type="Gene3D" id="1.10.1240.100">
    <property type="match status" value="1"/>
</dbReference>
<feature type="region of interest" description="N-terminal hotdog fold" evidence="4">
    <location>
        <begin position="614"/>
        <end position="737"/>
    </location>
</feature>
<dbReference type="GO" id="GO:0071770">
    <property type="term" value="P:DIM/DIP cell wall layer assembly"/>
    <property type="evidence" value="ECO:0007669"/>
    <property type="project" value="TreeGrafter"/>
</dbReference>
<feature type="active site" description="Proton donor; for dehydratase activity" evidence="4">
    <location>
        <position position="831"/>
    </location>
</feature>
<organism evidence="8 9">
    <name type="scientific">Streptococcus mutans</name>
    <dbReference type="NCBI Taxonomy" id="1309"/>
    <lineage>
        <taxon>Bacteria</taxon>
        <taxon>Bacillati</taxon>
        <taxon>Bacillota</taxon>
        <taxon>Bacilli</taxon>
        <taxon>Lactobacillales</taxon>
        <taxon>Streptococcaceae</taxon>
        <taxon>Streptococcus</taxon>
    </lineage>
</organism>
<evidence type="ECO:0000256" key="4">
    <source>
        <dbReference type="PROSITE-ProRule" id="PRU01363"/>
    </source>
</evidence>
<dbReference type="Gene3D" id="3.10.129.110">
    <property type="entry name" value="Polyketide synthase dehydratase"/>
    <property type="match status" value="1"/>
</dbReference>
<keyword evidence="2" id="KW-0597">Phosphoprotein</keyword>
<protein>
    <submittedName>
        <fullName evidence="8">SDR family NAD(P)-dependent oxidoreductase</fullName>
    </submittedName>
</protein>
<dbReference type="SUPFAM" id="SSF53901">
    <property type="entry name" value="Thiolase-like"/>
    <property type="match status" value="1"/>
</dbReference>
<dbReference type="InterPro" id="IPR032821">
    <property type="entry name" value="PKS_assoc"/>
</dbReference>
<dbReference type="InterPro" id="IPR049551">
    <property type="entry name" value="PKS_DH_C"/>
</dbReference>
<dbReference type="Pfam" id="PF21089">
    <property type="entry name" value="PKS_DH_N"/>
    <property type="match status" value="1"/>
</dbReference>
<dbReference type="Gene3D" id="3.40.47.10">
    <property type="match status" value="1"/>
</dbReference>
<dbReference type="PROSITE" id="PS00606">
    <property type="entry name" value="KS3_1"/>
    <property type="match status" value="1"/>
</dbReference>
<dbReference type="InterPro" id="IPR036291">
    <property type="entry name" value="NAD(P)-bd_dom_sf"/>
</dbReference>
<dbReference type="InterPro" id="IPR014031">
    <property type="entry name" value="Ketoacyl_synth_C"/>
</dbReference>
<dbReference type="InterPro" id="IPR020807">
    <property type="entry name" value="PKS_DH"/>
</dbReference>
<dbReference type="InterPro" id="IPR049900">
    <property type="entry name" value="PKS_mFAS_DH"/>
</dbReference>
<dbReference type="PANTHER" id="PTHR43775:SF37">
    <property type="entry name" value="SI:DKEY-61P9.11"/>
    <property type="match status" value="1"/>
</dbReference>
<evidence type="ECO:0000259" key="6">
    <source>
        <dbReference type="PROSITE" id="PS52004"/>
    </source>
</evidence>
<dbReference type="SMART" id="SM00826">
    <property type="entry name" value="PKS_DH"/>
    <property type="match status" value="1"/>
</dbReference>
<dbReference type="Proteomes" id="UP000595884">
    <property type="component" value="Chromosome"/>
</dbReference>
<gene>
    <name evidence="8" type="ORF">IGS65_008525</name>
</gene>
<dbReference type="Pfam" id="PF16197">
    <property type="entry name" value="KAsynt_C_assoc"/>
    <property type="match status" value="1"/>
</dbReference>
<dbReference type="InterPro" id="IPR042104">
    <property type="entry name" value="PKS_dehydratase_sf"/>
</dbReference>
<keyword evidence="1" id="KW-0596">Phosphopantetheine</keyword>
<evidence type="ECO:0000256" key="3">
    <source>
        <dbReference type="ARBA" id="ARBA00022679"/>
    </source>
</evidence>
<dbReference type="SMART" id="SM00825">
    <property type="entry name" value="PKS_KS"/>
    <property type="match status" value="1"/>
</dbReference>
<dbReference type="Pfam" id="PF00109">
    <property type="entry name" value="ketoacyl-synt"/>
    <property type="match status" value="1"/>
</dbReference>
<feature type="domain" description="Ketosynthase family 3 (KS3)" evidence="6">
    <location>
        <begin position="14"/>
        <end position="437"/>
    </location>
</feature>
<evidence type="ECO:0000259" key="7">
    <source>
        <dbReference type="PROSITE" id="PS52019"/>
    </source>
</evidence>